<keyword evidence="3" id="KW-1029">Fimbrium biogenesis</keyword>
<evidence type="ECO:0000259" key="9">
    <source>
        <dbReference type="Pfam" id="PF02753"/>
    </source>
</evidence>
<evidence type="ECO:0000256" key="6">
    <source>
        <dbReference type="ARBA" id="ARBA00023186"/>
    </source>
</evidence>
<evidence type="ECO:0000256" key="2">
    <source>
        <dbReference type="ARBA" id="ARBA00007399"/>
    </source>
</evidence>
<organism evidence="10 11">
    <name type="scientific">Lelliottia nimipressuralis</name>
    <dbReference type="NCBI Taxonomy" id="69220"/>
    <lineage>
        <taxon>Bacteria</taxon>
        <taxon>Pseudomonadati</taxon>
        <taxon>Pseudomonadota</taxon>
        <taxon>Gammaproteobacteria</taxon>
        <taxon>Enterobacterales</taxon>
        <taxon>Enterobacteriaceae</taxon>
        <taxon>Lelliottia</taxon>
    </lineage>
</organism>
<comment type="subcellular location">
    <subcellularLocation>
        <location evidence="1 7">Periplasm</location>
    </subcellularLocation>
</comment>
<evidence type="ECO:0000256" key="7">
    <source>
        <dbReference type="RuleBase" id="RU003918"/>
    </source>
</evidence>
<accession>A0ABD4KIF6</accession>
<dbReference type="EMBL" id="JADIXP010000029">
    <property type="protein sequence ID" value="MBF4180780.1"/>
    <property type="molecule type" value="Genomic_DNA"/>
</dbReference>
<evidence type="ECO:0000256" key="3">
    <source>
        <dbReference type="ARBA" id="ARBA00022558"/>
    </source>
</evidence>
<sequence length="143" mass="15584">GQENALRIAQSSNTLPQDKESLFWVNVLAIPPASDKKNTLQFSVNTRIKLIYRPAGLVDKSVSENAYKQLTFARSGSTLAVKNPTPYYINLFYLSVNNTKIKEQLTVPPRGEVNVANAPSGNTASWAAINDFGGITPAETKSL</sequence>
<dbReference type="InterPro" id="IPR018046">
    <property type="entry name" value="Pili_assmbl_chaperone_CS"/>
</dbReference>
<dbReference type="RefSeq" id="WP_194514501.1">
    <property type="nucleotide sequence ID" value="NZ_JADIXP010000029.1"/>
</dbReference>
<feature type="domain" description="Pili assembly chaperone C-terminal" evidence="9">
    <location>
        <begin position="81"/>
        <end position="136"/>
    </location>
</feature>
<dbReference type="GO" id="GO:0042597">
    <property type="term" value="C:periplasmic space"/>
    <property type="evidence" value="ECO:0007669"/>
    <property type="project" value="UniProtKB-SubCell"/>
</dbReference>
<gene>
    <name evidence="10" type="ORF">ISP11_23255</name>
</gene>
<dbReference type="InterPro" id="IPR008962">
    <property type="entry name" value="PapD-like_sf"/>
</dbReference>
<protein>
    <submittedName>
        <fullName evidence="10">Molecular chaperone</fullName>
    </submittedName>
</protein>
<keyword evidence="5" id="KW-0574">Periplasm</keyword>
<dbReference type="AlphaFoldDB" id="A0ABD4KIF6"/>
<keyword evidence="4" id="KW-0732">Signal</keyword>
<dbReference type="Proteomes" id="UP000628560">
    <property type="component" value="Unassembled WGS sequence"/>
</dbReference>
<keyword evidence="6 7" id="KW-0143">Chaperone</keyword>
<evidence type="ECO:0000256" key="1">
    <source>
        <dbReference type="ARBA" id="ARBA00004418"/>
    </source>
</evidence>
<dbReference type="Pfam" id="PF02753">
    <property type="entry name" value="PapD_C"/>
    <property type="match status" value="1"/>
</dbReference>
<proteinExistence type="inferred from homology"/>
<comment type="caution">
    <text evidence="10">The sequence shown here is derived from an EMBL/GenBank/DDBJ whole genome shotgun (WGS) entry which is preliminary data.</text>
</comment>
<comment type="similarity">
    <text evidence="2 7">Belongs to the periplasmic pilus chaperone family.</text>
</comment>
<reference evidence="10 11" key="1">
    <citation type="submission" date="2020-11" db="EMBL/GenBank/DDBJ databases">
        <title>Identification of Lelliottia nimipressuralis from Wound Infection by Whole Genome-Based Bacterial Identification.</title>
        <authorList>
            <person name="Navarathna D.H."/>
            <person name="Choi H."/>
            <person name="Jinadatha C."/>
            <person name="Chatterjee P."/>
            <person name="Hwang M."/>
        </authorList>
    </citation>
    <scope>NUCLEOTIDE SEQUENCE [LARGE SCALE GENOMIC DNA]</scope>
    <source>
        <strain evidence="10 11">DN2020</strain>
    </source>
</reference>
<dbReference type="InterPro" id="IPR016148">
    <property type="entry name" value="Pili_assmbl_chaperone_C"/>
</dbReference>
<dbReference type="InterPro" id="IPR036316">
    <property type="entry name" value="Pili_assmbl_chap_C_dom_sf"/>
</dbReference>
<evidence type="ECO:0000256" key="5">
    <source>
        <dbReference type="ARBA" id="ARBA00022764"/>
    </source>
</evidence>
<feature type="non-terminal residue" evidence="10">
    <location>
        <position position="1"/>
    </location>
</feature>
<name>A0ABD4KIF6_9ENTR</name>
<evidence type="ECO:0000313" key="11">
    <source>
        <dbReference type="Proteomes" id="UP000628560"/>
    </source>
</evidence>
<dbReference type="InterPro" id="IPR001829">
    <property type="entry name" value="Pili_assmbl_chaperone_bac"/>
</dbReference>
<evidence type="ECO:0000259" key="8">
    <source>
        <dbReference type="Pfam" id="PF00345"/>
    </source>
</evidence>
<dbReference type="PRINTS" id="PR00969">
    <property type="entry name" value="CHAPERONPILI"/>
</dbReference>
<dbReference type="InterPro" id="IPR016147">
    <property type="entry name" value="Pili_assmbl_chaperone_N"/>
</dbReference>
<evidence type="ECO:0000313" key="10">
    <source>
        <dbReference type="EMBL" id="MBF4180780.1"/>
    </source>
</evidence>
<evidence type="ECO:0000256" key="4">
    <source>
        <dbReference type="ARBA" id="ARBA00022729"/>
    </source>
</evidence>
<dbReference type="PROSITE" id="PS00635">
    <property type="entry name" value="PILI_CHAPERONE"/>
    <property type="match status" value="1"/>
</dbReference>
<dbReference type="InterPro" id="IPR050643">
    <property type="entry name" value="Periplasmic_pilus_chap"/>
</dbReference>
<dbReference type="Pfam" id="PF00345">
    <property type="entry name" value="PapD_N"/>
    <property type="match status" value="1"/>
</dbReference>
<dbReference type="InterPro" id="IPR013783">
    <property type="entry name" value="Ig-like_fold"/>
</dbReference>
<dbReference type="SUPFAM" id="SSF49354">
    <property type="entry name" value="PapD-like"/>
    <property type="match status" value="1"/>
</dbReference>
<feature type="domain" description="Pili assembly chaperone N-terminal" evidence="8">
    <location>
        <begin position="1"/>
        <end position="57"/>
    </location>
</feature>
<dbReference type="PANTHER" id="PTHR30251">
    <property type="entry name" value="PILUS ASSEMBLY CHAPERONE"/>
    <property type="match status" value="1"/>
</dbReference>
<dbReference type="PANTHER" id="PTHR30251:SF11">
    <property type="entry name" value="CHAPERONE PROTEIN FIMC-RELATED"/>
    <property type="match status" value="1"/>
</dbReference>
<dbReference type="Gene3D" id="2.60.40.10">
    <property type="entry name" value="Immunoglobulins"/>
    <property type="match status" value="2"/>
</dbReference>
<dbReference type="SUPFAM" id="SSF49584">
    <property type="entry name" value="Periplasmic chaperone C-domain"/>
    <property type="match status" value="1"/>
</dbReference>